<evidence type="ECO:0000256" key="7">
    <source>
        <dbReference type="ARBA" id="ARBA00023306"/>
    </source>
</evidence>
<keyword evidence="6" id="KW-0175">Coiled coil</keyword>
<keyword evidence="5" id="KW-0498">Mitosis</keyword>
<organism evidence="10 11">
    <name type="scientific">Tetracentron sinense</name>
    <name type="common">Spur-leaf</name>
    <dbReference type="NCBI Taxonomy" id="13715"/>
    <lineage>
        <taxon>Eukaryota</taxon>
        <taxon>Viridiplantae</taxon>
        <taxon>Streptophyta</taxon>
        <taxon>Embryophyta</taxon>
        <taxon>Tracheophyta</taxon>
        <taxon>Spermatophyta</taxon>
        <taxon>Magnoliopsida</taxon>
        <taxon>Trochodendrales</taxon>
        <taxon>Trochodendraceae</taxon>
        <taxon>Tetracentron</taxon>
    </lineage>
</organism>
<reference evidence="10 11" key="1">
    <citation type="submission" date="2020-04" db="EMBL/GenBank/DDBJ databases">
        <title>Plant Genome Project.</title>
        <authorList>
            <person name="Zhang R.-G."/>
        </authorList>
    </citation>
    <scope>NUCLEOTIDE SEQUENCE [LARGE SCALE GENOMIC DNA]</scope>
    <source>
        <strain evidence="10">YNK0</strain>
        <tissue evidence="10">Leaf</tissue>
    </source>
</reference>
<dbReference type="PANTHER" id="PTHR48441">
    <property type="match status" value="1"/>
</dbReference>
<comment type="subcellular location">
    <subcellularLocation>
        <location evidence="1">Chromosome</location>
        <location evidence="1">Centromere</location>
    </subcellularLocation>
</comment>
<dbReference type="PANTHER" id="PTHR48441:SF1">
    <property type="entry name" value="NT-3"/>
    <property type="match status" value="1"/>
</dbReference>
<comment type="caution">
    <text evidence="10">The sequence shown here is derived from an EMBL/GenBank/DDBJ whole genome shotgun (WGS) entry which is preliminary data.</text>
</comment>
<dbReference type="Proteomes" id="UP000655225">
    <property type="component" value="Unassembled WGS sequence"/>
</dbReference>
<feature type="domain" description="Kinetochore protein Nuf2 N-terminal" evidence="9">
    <location>
        <begin position="44"/>
        <end position="131"/>
    </location>
</feature>
<evidence type="ECO:0000256" key="4">
    <source>
        <dbReference type="ARBA" id="ARBA00022618"/>
    </source>
</evidence>
<proteinExistence type="inferred from homology"/>
<gene>
    <name evidence="10" type="ORF">HHK36_004717</name>
</gene>
<keyword evidence="4" id="KW-0132">Cell division</keyword>
<dbReference type="Gene3D" id="1.10.418.60">
    <property type="entry name" value="Ncd80 complex, Nuf2 subunit"/>
    <property type="match status" value="1"/>
</dbReference>
<protein>
    <recommendedName>
        <fullName evidence="9">Kinetochore protein Nuf2 N-terminal domain-containing protein</fullName>
    </recommendedName>
</protein>
<dbReference type="InterPro" id="IPR038275">
    <property type="entry name" value="Nuf2_N_sf"/>
</dbReference>
<evidence type="ECO:0000256" key="2">
    <source>
        <dbReference type="ARBA" id="ARBA00005498"/>
    </source>
</evidence>
<keyword evidence="7" id="KW-0131">Cell cycle</keyword>
<keyword evidence="3" id="KW-0158">Chromosome</keyword>
<dbReference type="Pfam" id="PF03800">
    <property type="entry name" value="Nuf2"/>
    <property type="match status" value="1"/>
</dbReference>
<evidence type="ECO:0000259" key="9">
    <source>
        <dbReference type="Pfam" id="PF03800"/>
    </source>
</evidence>
<dbReference type="InterPro" id="IPR005549">
    <property type="entry name" value="Kinetochore_Nuf2_N"/>
</dbReference>
<dbReference type="AlphaFoldDB" id="A0A834ZK02"/>
<dbReference type="GO" id="GO:0031262">
    <property type="term" value="C:Ndc80 complex"/>
    <property type="evidence" value="ECO:0007669"/>
    <property type="project" value="InterPro"/>
</dbReference>
<keyword evidence="11" id="KW-1185">Reference proteome</keyword>
<dbReference type="EMBL" id="JABCRI010000003">
    <property type="protein sequence ID" value="KAF8408654.1"/>
    <property type="molecule type" value="Genomic_DNA"/>
</dbReference>
<evidence type="ECO:0000256" key="5">
    <source>
        <dbReference type="ARBA" id="ARBA00022776"/>
    </source>
</evidence>
<dbReference type="GO" id="GO:0051301">
    <property type="term" value="P:cell division"/>
    <property type="evidence" value="ECO:0007669"/>
    <property type="project" value="UniProtKB-KW"/>
</dbReference>
<evidence type="ECO:0000256" key="8">
    <source>
        <dbReference type="ARBA" id="ARBA00023328"/>
    </source>
</evidence>
<evidence type="ECO:0000256" key="3">
    <source>
        <dbReference type="ARBA" id="ARBA00022454"/>
    </source>
</evidence>
<sequence length="292" mass="32460">MMFKGGENETLAPTNICRPAKASLSLSNEIEARAGSRRKMSSRFSFPILSRRDIVAILAELQIANISENDLINPTLDLDFVLYSTLLGFLDSLRDDHGQVDFGALEHLENPELHIDFVRIMNLCNKIKKVVGSSHSYKSKHWAHGMASLNQKVNLIGVVVEFGVPKQSKETVTDFMFQSHLLLTKCLVMIVPINRMLVAASRPELPVTKGSNFARKDRSLLNSSYLYDNLTKTIFLQPLSPLPVTVAPAPLPSLLPQSLPWILISNRSRSRNESNKDSGSFKVSACLTIVTL</sequence>
<accession>A0A834ZK02</accession>
<dbReference type="OrthoDB" id="8194677at2759"/>
<comment type="similarity">
    <text evidence="2">Belongs to the NUF2 family.</text>
</comment>
<name>A0A834ZK02_TETSI</name>
<evidence type="ECO:0000313" key="10">
    <source>
        <dbReference type="EMBL" id="KAF8408654.1"/>
    </source>
</evidence>
<evidence type="ECO:0000256" key="6">
    <source>
        <dbReference type="ARBA" id="ARBA00023054"/>
    </source>
</evidence>
<evidence type="ECO:0000313" key="11">
    <source>
        <dbReference type="Proteomes" id="UP000655225"/>
    </source>
</evidence>
<keyword evidence="8" id="KW-0137">Centromere</keyword>
<evidence type="ECO:0000256" key="1">
    <source>
        <dbReference type="ARBA" id="ARBA00004584"/>
    </source>
</evidence>